<evidence type="ECO:0000259" key="5">
    <source>
        <dbReference type="SMART" id="SM00858"/>
    </source>
</evidence>
<dbReference type="AlphaFoldDB" id="A0A9D1SAL4"/>
<dbReference type="Pfam" id="PF13144">
    <property type="entry name" value="ChapFlgA"/>
    <property type="match status" value="1"/>
</dbReference>
<evidence type="ECO:0000313" key="6">
    <source>
        <dbReference type="EMBL" id="HIU52657.1"/>
    </source>
</evidence>
<accession>A0A9D1SAL4</accession>
<protein>
    <recommendedName>
        <fullName evidence="4">Flagella basal body P-ring formation protein FlgA</fullName>
    </recommendedName>
</protein>
<keyword evidence="6" id="KW-0282">Flagellum</keyword>
<dbReference type="NCBIfam" id="TIGR03170">
    <property type="entry name" value="flgA_cterm"/>
    <property type="match status" value="1"/>
</dbReference>
<reference evidence="6" key="2">
    <citation type="journal article" date="2021" name="PeerJ">
        <title>Extensive microbial diversity within the chicken gut microbiome revealed by metagenomics and culture.</title>
        <authorList>
            <person name="Gilroy R."/>
            <person name="Ravi A."/>
            <person name="Getino M."/>
            <person name="Pursley I."/>
            <person name="Horton D.L."/>
            <person name="Alikhan N.F."/>
            <person name="Baker D."/>
            <person name="Gharbi K."/>
            <person name="Hall N."/>
            <person name="Watson M."/>
            <person name="Adriaenssens E.M."/>
            <person name="Foster-Nyarko E."/>
            <person name="Jarju S."/>
            <person name="Secka A."/>
            <person name="Antonio M."/>
            <person name="Oren A."/>
            <person name="Chaudhuri R.R."/>
            <person name="La Ragione R."/>
            <person name="Hildebrand F."/>
            <person name="Pallen M.J."/>
        </authorList>
    </citation>
    <scope>NUCLEOTIDE SEQUENCE</scope>
    <source>
        <strain evidence="6">ChiW3-316</strain>
    </source>
</reference>
<dbReference type="SMART" id="SM00858">
    <property type="entry name" value="SAF"/>
    <property type="match status" value="1"/>
</dbReference>
<evidence type="ECO:0000256" key="1">
    <source>
        <dbReference type="ARBA" id="ARBA00004418"/>
    </source>
</evidence>
<dbReference type="EMBL" id="DVNC01000011">
    <property type="protein sequence ID" value="HIU52657.1"/>
    <property type="molecule type" value="Genomic_DNA"/>
</dbReference>
<dbReference type="PANTHER" id="PTHR36307:SF1">
    <property type="entry name" value="FLAGELLA BASAL BODY P-RING FORMATION PROTEIN FLGA"/>
    <property type="match status" value="1"/>
</dbReference>
<sequence length="245" mass="27590">MKVVFMKKGIIFGLLMLILGACEVRAEEAAENLLMVSEDEISEAIKKEFVEQGRPEAVDLEFFGGQTVFQIENARKAKILVEKLRTDELSNKFSCSVEIFADGKAFARTAVSGKYYVLGEIYVPARNIDKGELITPDMLKTITVRMNRVKPMFVTEKDKLVNKEAKKYLKEGKIVTDRDIGEKILIKKNDLITVVYKTDKMQITARGQARQDGVKGERIEVENSKSKKVLVGTVVDAETVYIDVQ</sequence>
<dbReference type="PROSITE" id="PS51257">
    <property type="entry name" value="PROKAR_LIPOPROTEIN"/>
    <property type="match status" value="1"/>
</dbReference>
<dbReference type="Proteomes" id="UP000824107">
    <property type="component" value="Unassembled WGS sequence"/>
</dbReference>
<comment type="similarity">
    <text evidence="4">Belongs to the FlgA family.</text>
</comment>
<evidence type="ECO:0000256" key="4">
    <source>
        <dbReference type="RuleBase" id="RU362063"/>
    </source>
</evidence>
<dbReference type="GO" id="GO:0044780">
    <property type="term" value="P:bacterial-type flagellum assembly"/>
    <property type="evidence" value="ECO:0007669"/>
    <property type="project" value="InterPro"/>
</dbReference>
<dbReference type="CDD" id="cd11614">
    <property type="entry name" value="SAF_CpaB_FlgA_like"/>
    <property type="match status" value="1"/>
</dbReference>
<keyword evidence="6" id="KW-0966">Cell projection</keyword>
<dbReference type="Gene3D" id="2.30.30.760">
    <property type="match status" value="1"/>
</dbReference>
<dbReference type="InterPro" id="IPR039246">
    <property type="entry name" value="Flagellar_FlgA"/>
</dbReference>
<feature type="domain" description="SAF" evidence="5">
    <location>
        <begin position="119"/>
        <end position="181"/>
    </location>
</feature>
<name>A0A9D1SAL4_9PROT</name>
<comment type="function">
    <text evidence="4">Involved in the assembly process of the P-ring formation. It may associate with FlgF on the rod constituting a structure essential for the P-ring assembly or may act as a modulator protein for the P-ring assembly.</text>
</comment>
<gene>
    <name evidence="6" type="primary">flgA</name>
    <name evidence="6" type="ORF">IAD20_01085</name>
</gene>
<keyword evidence="3 4" id="KW-0574">Periplasm</keyword>
<dbReference type="GO" id="GO:0042597">
    <property type="term" value="C:periplasmic space"/>
    <property type="evidence" value="ECO:0007669"/>
    <property type="project" value="UniProtKB-SubCell"/>
</dbReference>
<dbReference type="InterPro" id="IPR017585">
    <property type="entry name" value="SAF_FlgA"/>
</dbReference>
<organism evidence="6 7">
    <name type="scientific">Candidatus Scatocola faecipullorum</name>
    <dbReference type="NCBI Taxonomy" id="2840917"/>
    <lineage>
        <taxon>Bacteria</taxon>
        <taxon>Pseudomonadati</taxon>
        <taxon>Pseudomonadota</taxon>
        <taxon>Alphaproteobacteria</taxon>
        <taxon>Rhodospirillales</taxon>
        <taxon>Rhodospirillaceae</taxon>
        <taxon>Rhodospirillaceae incertae sedis</taxon>
        <taxon>Candidatus Scatocola</taxon>
    </lineage>
</organism>
<dbReference type="InterPro" id="IPR013974">
    <property type="entry name" value="SAF"/>
</dbReference>
<evidence type="ECO:0000256" key="3">
    <source>
        <dbReference type="ARBA" id="ARBA00022764"/>
    </source>
</evidence>
<keyword evidence="4" id="KW-1005">Bacterial flagellum biogenesis</keyword>
<keyword evidence="2 4" id="KW-0732">Signal</keyword>
<evidence type="ECO:0000313" key="7">
    <source>
        <dbReference type="Proteomes" id="UP000824107"/>
    </source>
</evidence>
<evidence type="ECO:0000256" key="2">
    <source>
        <dbReference type="ARBA" id="ARBA00022729"/>
    </source>
</evidence>
<dbReference type="PANTHER" id="PTHR36307">
    <property type="entry name" value="FLAGELLA BASAL BODY P-RING FORMATION PROTEIN FLGA"/>
    <property type="match status" value="1"/>
</dbReference>
<reference evidence="6" key="1">
    <citation type="submission" date="2020-10" db="EMBL/GenBank/DDBJ databases">
        <authorList>
            <person name="Gilroy R."/>
        </authorList>
    </citation>
    <scope>NUCLEOTIDE SEQUENCE</scope>
    <source>
        <strain evidence="6">ChiW3-316</strain>
    </source>
</reference>
<feature type="chain" id="PRO_5039746635" description="Flagella basal body P-ring formation protein FlgA" evidence="4">
    <location>
        <begin position="27"/>
        <end position="245"/>
    </location>
</feature>
<comment type="subcellular location">
    <subcellularLocation>
        <location evidence="1 4">Periplasm</location>
    </subcellularLocation>
</comment>
<comment type="caution">
    <text evidence="6">The sequence shown here is derived from an EMBL/GenBank/DDBJ whole genome shotgun (WGS) entry which is preliminary data.</text>
</comment>
<dbReference type="Gene3D" id="3.90.1210.10">
    <property type="entry name" value="Antifreeze-like/N-acetylneuraminic acid synthase C-terminal domain"/>
    <property type="match status" value="1"/>
</dbReference>
<keyword evidence="6" id="KW-0969">Cilium</keyword>
<proteinExistence type="inferred from homology"/>
<feature type="signal peptide" evidence="4">
    <location>
        <begin position="1"/>
        <end position="26"/>
    </location>
</feature>